<dbReference type="Proteomes" id="UP000275078">
    <property type="component" value="Unassembled WGS sequence"/>
</dbReference>
<dbReference type="EMBL" id="ML119768">
    <property type="protein sequence ID" value="RPA75260.1"/>
    <property type="molecule type" value="Genomic_DNA"/>
</dbReference>
<keyword evidence="3" id="KW-1185">Reference proteome</keyword>
<evidence type="ECO:0000256" key="1">
    <source>
        <dbReference type="SAM" id="MobiDB-lite"/>
    </source>
</evidence>
<name>A0A3N4HTY3_ASCIM</name>
<feature type="region of interest" description="Disordered" evidence="1">
    <location>
        <begin position="116"/>
        <end position="158"/>
    </location>
</feature>
<accession>A0A3N4HTY3</accession>
<protein>
    <submittedName>
        <fullName evidence="2">Uncharacterized protein</fullName>
    </submittedName>
</protein>
<feature type="compositionally biased region" description="Polar residues" evidence="1">
    <location>
        <begin position="237"/>
        <end position="262"/>
    </location>
</feature>
<proteinExistence type="predicted"/>
<organism evidence="2 3">
    <name type="scientific">Ascobolus immersus RN42</name>
    <dbReference type="NCBI Taxonomy" id="1160509"/>
    <lineage>
        <taxon>Eukaryota</taxon>
        <taxon>Fungi</taxon>
        <taxon>Dikarya</taxon>
        <taxon>Ascomycota</taxon>
        <taxon>Pezizomycotina</taxon>
        <taxon>Pezizomycetes</taxon>
        <taxon>Pezizales</taxon>
        <taxon>Ascobolaceae</taxon>
        <taxon>Ascobolus</taxon>
    </lineage>
</organism>
<sequence>MSQSTPSPFKMSWSLDAQTKLAERFVSEYEGWSKGPKITFHRKWSEELDIEHATADRISVRIKTFVKTYEAARTLKETISQEGQPALPDEEILKRVEKICPLFSILDPVLSRTRMPKEPIPTATTTNSTPRNPIACDTNSVKPTPDTEGVPVRRLKRSSDPAYKTARLVYKRHKLENKRYIAELKHKEKIAALEYKMRKLASQHTAPQQSGAELPPLRPVHYGPGLPYSHGMPTHPGGTNSRRPTMEIISQGTQGPHGTQSQAGMGITRQIHRVSSIEQYGNGNHDAERTWQGPATGWDVPKGGWFQG</sequence>
<feature type="compositionally biased region" description="Polar residues" evidence="1">
    <location>
        <begin position="122"/>
        <end position="142"/>
    </location>
</feature>
<feature type="region of interest" description="Disordered" evidence="1">
    <location>
        <begin position="289"/>
        <end position="308"/>
    </location>
</feature>
<feature type="region of interest" description="Disordered" evidence="1">
    <location>
        <begin position="229"/>
        <end position="262"/>
    </location>
</feature>
<gene>
    <name evidence="2" type="ORF">BJ508DRAFT_332300</name>
</gene>
<evidence type="ECO:0000313" key="3">
    <source>
        <dbReference type="Proteomes" id="UP000275078"/>
    </source>
</evidence>
<dbReference type="AlphaFoldDB" id="A0A3N4HTY3"/>
<reference evidence="2 3" key="1">
    <citation type="journal article" date="2018" name="Nat. Ecol. Evol.">
        <title>Pezizomycetes genomes reveal the molecular basis of ectomycorrhizal truffle lifestyle.</title>
        <authorList>
            <person name="Murat C."/>
            <person name="Payen T."/>
            <person name="Noel B."/>
            <person name="Kuo A."/>
            <person name="Morin E."/>
            <person name="Chen J."/>
            <person name="Kohler A."/>
            <person name="Krizsan K."/>
            <person name="Balestrini R."/>
            <person name="Da Silva C."/>
            <person name="Montanini B."/>
            <person name="Hainaut M."/>
            <person name="Levati E."/>
            <person name="Barry K.W."/>
            <person name="Belfiori B."/>
            <person name="Cichocki N."/>
            <person name="Clum A."/>
            <person name="Dockter R.B."/>
            <person name="Fauchery L."/>
            <person name="Guy J."/>
            <person name="Iotti M."/>
            <person name="Le Tacon F."/>
            <person name="Lindquist E.A."/>
            <person name="Lipzen A."/>
            <person name="Malagnac F."/>
            <person name="Mello A."/>
            <person name="Molinier V."/>
            <person name="Miyauchi S."/>
            <person name="Poulain J."/>
            <person name="Riccioni C."/>
            <person name="Rubini A."/>
            <person name="Sitrit Y."/>
            <person name="Splivallo R."/>
            <person name="Traeger S."/>
            <person name="Wang M."/>
            <person name="Zifcakova L."/>
            <person name="Wipf D."/>
            <person name="Zambonelli A."/>
            <person name="Paolocci F."/>
            <person name="Nowrousian M."/>
            <person name="Ottonello S."/>
            <person name="Baldrian P."/>
            <person name="Spatafora J.W."/>
            <person name="Henrissat B."/>
            <person name="Nagy L.G."/>
            <person name="Aury J.M."/>
            <person name="Wincker P."/>
            <person name="Grigoriev I.V."/>
            <person name="Bonfante P."/>
            <person name="Martin F.M."/>
        </authorList>
    </citation>
    <scope>NUCLEOTIDE SEQUENCE [LARGE SCALE GENOMIC DNA]</scope>
    <source>
        <strain evidence="2 3">RN42</strain>
    </source>
</reference>
<evidence type="ECO:0000313" key="2">
    <source>
        <dbReference type="EMBL" id="RPA75260.1"/>
    </source>
</evidence>